<sequence length="58" mass="6436">MSNINEAINRLATVMEQSQASIQEMTMSSEQLLDGNQNIVKLIEHNTNELEGMKALSS</sequence>
<dbReference type="EMBL" id="WMEQ01000015">
    <property type="protein sequence ID" value="MYL35251.1"/>
    <property type="molecule type" value="Genomic_DNA"/>
</dbReference>
<evidence type="ECO:0000313" key="1">
    <source>
        <dbReference type="EMBL" id="MYL35251.1"/>
    </source>
</evidence>
<organism evidence="1 2">
    <name type="scientific">Pontibacillus yanchengensis</name>
    <dbReference type="NCBI Taxonomy" id="462910"/>
    <lineage>
        <taxon>Bacteria</taxon>
        <taxon>Bacillati</taxon>
        <taxon>Bacillota</taxon>
        <taxon>Bacilli</taxon>
        <taxon>Bacillales</taxon>
        <taxon>Bacillaceae</taxon>
        <taxon>Pontibacillus</taxon>
    </lineage>
</organism>
<dbReference type="AlphaFoldDB" id="A0A6I5A4J4"/>
<dbReference type="OrthoDB" id="242546at2"/>
<reference evidence="1 2" key="1">
    <citation type="submission" date="2019-11" db="EMBL/GenBank/DDBJ databases">
        <title>Genome sequences of 17 halophilic strains isolated from different environments.</title>
        <authorList>
            <person name="Furrow R.E."/>
        </authorList>
    </citation>
    <scope>NUCLEOTIDE SEQUENCE [LARGE SCALE GENOMIC DNA]</scope>
    <source>
        <strain evidence="1 2">22514_16_FS</strain>
    </source>
</reference>
<proteinExistence type="predicted"/>
<dbReference type="RefSeq" id="WP_160849645.1">
    <property type="nucleotide sequence ID" value="NZ_WMEQ01000015.1"/>
</dbReference>
<name>A0A6I5A4J4_9BACI</name>
<protein>
    <submittedName>
        <fullName evidence="1">Uncharacterized protein</fullName>
    </submittedName>
</protein>
<evidence type="ECO:0000313" key="2">
    <source>
        <dbReference type="Proteomes" id="UP000468638"/>
    </source>
</evidence>
<gene>
    <name evidence="1" type="ORF">GLW05_16865</name>
</gene>
<dbReference type="Proteomes" id="UP000468638">
    <property type="component" value="Unassembled WGS sequence"/>
</dbReference>
<comment type="caution">
    <text evidence="1">The sequence shown here is derived from an EMBL/GenBank/DDBJ whole genome shotgun (WGS) entry which is preliminary data.</text>
</comment>
<accession>A0A6I5A4J4</accession>